<dbReference type="PROSITE" id="PS50931">
    <property type="entry name" value="HTH_LYSR"/>
    <property type="match status" value="1"/>
</dbReference>
<dbReference type="PRINTS" id="PR00039">
    <property type="entry name" value="HTHLYSR"/>
</dbReference>
<accession>A0ABM6F9P3</accession>
<dbReference type="SUPFAM" id="SSF53850">
    <property type="entry name" value="Periplasmic binding protein-like II"/>
    <property type="match status" value="1"/>
</dbReference>
<evidence type="ECO:0000256" key="3">
    <source>
        <dbReference type="ARBA" id="ARBA00023125"/>
    </source>
</evidence>
<dbReference type="Gene3D" id="1.10.10.10">
    <property type="entry name" value="Winged helix-like DNA-binding domain superfamily/Winged helix DNA-binding domain"/>
    <property type="match status" value="1"/>
</dbReference>
<dbReference type="InterPro" id="IPR005119">
    <property type="entry name" value="LysR_subst-bd"/>
</dbReference>
<keyword evidence="7" id="KW-1185">Reference proteome</keyword>
<evidence type="ECO:0000313" key="7">
    <source>
        <dbReference type="Proteomes" id="UP000177515"/>
    </source>
</evidence>
<dbReference type="Pfam" id="PF00126">
    <property type="entry name" value="HTH_1"/>
    <property type="match status" value="1"/>
</dbReference>
<evidence type="ECO:0000256" key="4">
    <source>
        <dbReference type="ARBA" id="ARBA00023163"/>
    </source>
</evidence>
<comment type="similarity">
    <text evidence="1">Belongs to the LysR transcriptional regulatory family.</text>
</comment>
<evidence type="ECO:0000256" key="2">
    <source>
        <dbReference type="ARBA" id="ARBA00023015"/>
    </source>
</evidence>
<dbReference type="RefSeq" id="WP_071017464.1">
    <property type="nucleotide sequence ID" value="NZ_CP017755.1"/>
</dbReference>
<keyword evidence="4" id="KW-0804">Transcription</keyword>
<dbReference type="Proteomes" id="UP000177515">
    <property type="component" value="Chromosome 2"/>
</dbReference>
<dbReference type="Gene3D" id="3.40.190.290">
    <property type="match status" value="1"/>
</dbReference>
<name>A0ABM6F9P3_9BURK</name>
<proteinExistence type="inferred from homology"/>
<evidence type="ECO:0000313" key="6">
    <source>
        <dbReference type="EMBL" id="AOZ08386.1"/>
    </source>
</evidence>
<keyword evidence="3" id="KW-0238">DNA-binding</keyword>
<dbReference type="InterPro" id="IPR036388">
    <property type="entry name" value="WH-like_DNA-bd_sf"/>
</dbReference>
<reference evidence="6 7" key="1">
    <citation type="submission" date="2016-10" db="EMBL/GenBank/DDBJ databases">
        <title>Complete genome sequences of three Cupriavidus strains isolated from various Malaysian environments.</title>
        <authorList>
            <person name="Abdullah A.A.-A."/>
            <person name="Shafie N.A.H."/>
            <person name="Lau N.S."/>
        </authorList>
    </citation>
    <scope>NUCLEOTIDE SEQUENCE [LARGE SCALE GENOMIC DNA]</scope>
    <source>
        <strain evidence="6 7">USMAA1020</strain>
    </source>
</reference>
<dbReference type="EMBL" id="CP017755">
    <property type="protein sequence ID" value="AOZ08386.1"/>
    <property type="molecule type" value="Genomic_DNA"/>
</dbReference>
<evidence type="ECO:0000259" key="5">
    <source>
        <dbReference type="PROSITE" id="PS50931"/>
    </source>
</evidence>
<dbReference type="Pfam" id="PF03466">
    <property type="entry name" value="LysR_substrate"/>
    <property type="match status" value="1"/>
</dbReference>
<organism evidence="6 7">
    <name type="scientific">Cupriavidus malaysiensis</name>
    <dbReference type="NCBI Taxonomy" id="367825"/>
    <lineage>
        <taxon>Bacteria</taxon>
        <taxon>Pseudomonadati</taxon>
        <taxon>Pseudomonadota</taxon>
        <taxon>Betaproteobacteria</taxon>
        <taxon>Burkholderiales</taxon>
        <taxon>Burkholderiaceae</taxon>
        <taxon>Cupriavidus</taxon>
    </lineage>
</organism>
<dbReference type="CDD" id="cd08422">
    <property type="entry name" value="PBP2_CrgA_like"/>
    <property type="match status" value="1"/>
</dbReference>
<dbReference type="PANTHER" id="PTHR30537:SF5">
    <property type="entry name" value="HTH-TYPE TRANSCRIPTIONAL ACTIVATOR TTDR-RELATED"/>
    <property type="match status" value="1"/>
</dbReference>
<dbReference type="InterPro" id="IPR058163">
    <property type="entry name" value="LysR-type_TF_proteobact-type"/>
</dbReference>
<dbReference type="InterPro" id="IPR000847">
    <property type="entry name" value="LysR_HTH_N"/>
</dbReference>
<keyword evidence="2" id="KW-0805">Transcription regulation</keyword>
<sequence length="294" mass="31720">MDLNAVKMLIRVAEARSFTLAAASLQMTQPGLSRAISRLEAELGVRLLHRTTRSVGLTPDGQFFYERCAPLLAELEQAEKLLVDRRCAPSGPFKLSMPAGLGRVVLLPLIARLAEQHPALRIESVMTDRMVDLSEEGFDAAVRMGPVPEGRIVVRTLGMARRVTVAAPSYLAAHGTPAQPEDLARHNCLTVRCARTGRLEDWLFARADGAFSVPVEGKLTFDAPDALVDAAVLGHGVVQVLAFMARDAIAAGRLVPVLEAFEGPGRQVSLVYPPSRQCSLKIGALVEALAQAEW</sequence>
<dbReference type="PANTHER" id="PTHR30537">
    <property type="entry name" value="HTH-TYPE TRANSCRIPTIONAL REGULATOR"/>
    <property type="match status" value="1"/>
</dbReference>
<dbReference type="InterPro" id="IPR036390">
    <property type="entry name" value="WH_DNA-bd_sf"/>
</dbReference>
<gene>
    <name evidence="6" type="ORF">BKK80_20680</name>
</gene>
<feature type="domain" description="HTH lysR-type" evidence="5">
    <location>
        <begin position="1"/>
        <end position="58"/>
    </location>
</feature>
<dbReference type="SUPFAM" id="SSF46785">
    <property type="entry name" value="Winged helix' DNA-binding domain"/>
    <property type="match status" value="1"/>
</dbReference>
<protein>
    <submittedName>
        <fullName evidence="6">LysR family transcriptional regulator</fullName>
    </submittedName>
</protein>
<evidence type="ECO:0000256" key="1">
    <source>
        <dbReference type="ARBA" id="ARBA00009437"/>
    </source>
</evidence>